<feature type="region of interest" description="Disordered" evidence="1">
    <location>
        <begin position="61"/>
        <end position="107"/>
    </location>
</feature>
<accession>A0A0G4G049</accession>
<dbReference type="VEuPathDB" id="CryptoDB:Cvel_527"/>
<dbReference type="EMBL" id="CDMZ01000773">
    <property type="protein sequence ID" value="CEM21208.1"/>
    <property type="molecule type" value="Genomic_DNA"/>
</dbReference>
<protein>
    <submittedName>
        <fullName evidence="2">Uncharacterized protein</fullName>
    </submittedName>
</protein>
<evidence type="ECO:0000313" key="2">
    <source>
        <dbReference type="EMBL" id="CEM21208.1"/>
    </source>
</evidence>
<sequence length="158" mass="17239">MVSGPLSSRWPIFRSQLESLLPCANASSSFSALSKNTHSFLREAESSWLISVFERFLLSQESFEDPEPPTTQRGGEGRERGRRQSAVCAVAETAPSRSGTPVSSLAGSSEVSSVLMAMRSETPSLVLSLFDRFAHVMPSLSLSLEDDPPTTEERSKQE</sequence>
<dbReference type="AlphaFoldDB" id="A0A0G4G049"/>
<name>A0A0G4G049_9ALVE</name>
<evidence type="ECO:0000256" key="1">
    <source>
        <dbReference type="SAM" id="MobiDB-lite"/>
    </source>
</evidence>
<gene>
    <name evidence="2" type="ORF">Cvel_527</name>
</gene>
<organism evidence="2">
    <name type="scientific">Chromera velia CCMP2878</name>
    <dbReference type="NCBI Taxonomy" id="1169474"/>
    <lineage>
        <taxon>Eukaryota</taxon>
        <taxon>Sar</taxon>
        <taxon>Alveolata</taxon>
        <taxon>Colpodellida</taxon>
        <taxon>Chromeraceae</taxon>
        <taxon>Chromera</taxon>
    </lineage>
</organism>
<proteinExistence type="predicted"/>
<reference evidence="2" key="1">
    <citation type="submission" date="2014-11" db="EMBL/GenBank/DDBJ databases">
        <authorList>
            <person name="Otto D Thomas"/>
            <person name="Naeem Raeece"/>
        </authorList>
    </citation>
    <scope>NUCLEOTIDE SEQUENCE</scope>
</reference>